<keyword evidence="1" id="KW-0547">Nucleotide-binding</keyword>
<keyword evidence="2" id="KW-0067">ATP-binding</keyword>
<dbReference type="Gene3D" id="1.10.1420.10">
    <property type="match status" value="1"/>
</dbReference>
<evidence type="ECO:0000256" key="3">
    <source>
        <dbReference type="ARBA" id="ARBA00023125"/>
    </source>
</evidence>
<dbReference type="SUPFAM" id="SSF48334">
    <property type="entry name" value="DNA repair protein MutS, domain III"/>
    <property type="match status" value="1"/>
</dbReference>
<protein>
    <submittedName>
        <fullName evidence="5">DNA mismatch repair protein</fullName>
    </submittedName>
</protein>
<keyword evidence="3" id="KW-0238">DNA-binding</keyword>
<keyword evidence="6" id="KW-1185">Reference proteome</keyword>
<dbReference type="InterPro" id="IPR000432">
    <property type="entry name" value="DNA_mismatch_repair_MutS_C"/>
</dbReference>
<evidence type="ECO:0000259" key="4">
    <source>
        <dbReference type="SMART" id="SM00534"/>
    </source>
</evidence>
<accession>A0A4Q1DA39</accession>
<comment type="caution">
    <text evidence="5">The sequence shown here is derived from an EMBL/GenBank/DDBJ whole genome shotgun (WGS) entry which is preliminary data.</text>
</comment>
<sequence>MLFSTDKQTLNDLNIFGRHGAESIFYLFNRCVTSGGAALLEELFRHPLSDDKAINRRAGIIRHFKDAAAGFPFSPGDFGIIDAYLANRDERSRLSMTHHSLAGKLGHMLAPEAAVQQVIKGVHALADVLKTCRRFLQSLPPVPDYDTEKESMQLLLSEPALAPILNCKQKLSFEAVAGFDVLLRFRYHDTIKKILKYIYQLDVYIAVARVAREREFVLPKALPRQPLTVSIEGIYHPQVNKAVRNNISIGSGSNLIFLTGANMAGKSTFMKSFSIAMYLAHMGFPVAAERMTFSVSDGIYTTINLPDNLGIGASHFYAEVLRVKKMAQELAAGKNLFIVFDELFRGTNVKDACEATIAIVEGFARHRNSVFVVSTHIIEAGAILKRTCDNVKFIYLPTKMNGAIPVYTYTIEEGITNDRHGMVIVNNEGILNILEEGIQQMKLS</sequence>
<dbReference type="SMART" id="SM00534">
    <property type="entry name" value="MUTSac"/>
    <property type="match status" value="1"/>
</dbReference>
<dbReference type="EMBL" id="SDHZ01000001">
    <property type="protein sequence ID" value="RXK85413.1"/>
    <property type="molecule type" value="Genomic_DNA"/>
</dbReference>
<dbReference type="GO" id="GO:0006298">
    <property type="term" value="P:mismatch repair"/>
    <property type="evidence" value="ECO:0007669"/>
    <property type="project" value="InterPro"/>
</dbReference>
<organism evidence="5 6">
    <name type="scientific">Filimonas effusa</name>
    <dbReference type="NCBI Taxonomy" id="2508721"/>
    <lineage>
        <taxon>Bacteria</taxon>
        <taxon>Pseudomonadati</taxon>
        <taxon>Bacteroidota</taxon>
        <taxon>Chitinophagia</taxon>
        <taxon>Chitinophagales</taxon>
        <taxon>Chitinophagaceae</taxon>
        <taxon>Filimonas</taxon>
    </lineage>
</organism>
<dbReference type="SUPFAM" id="SSF52540">
    <property type="entry name" value="P-loop containing nucleoside triphosphate hydrolases"/>
    <property type="match status" value="1"/>
</dbReference>
<dbReference type="PANTHER" id="PTHR11361:SF99">
    <property type="entry name" value="DNA MISMATCH REPAIR PROTEIN"/>
    <property type="match status" value="1"/>
</dbReference>
<name>A0A4Q1DA39_9BACT</name>
<dbReference type="GO" id="GO:0005524">
    <property type="term" value="F:ATP binding"/>
    <property type="evidence" value="ECO:0007669"/>
    <property type="project" value="UniProtKB-KW"/>
</dbReference>
<gene>
    <name evidence="5" type="ORF">ESB13_00890</name>
</gene>
<dbReference type="Proteomes" id="UP000290545">
    <property type="component" value="Unassembled WGS sequence"/>
</dbReference>
<reference evidence="5 6" key="1">
    <citation type="submission" date="2019-01" db="EMBL/GenBank/DDBJ databases">
        <title>Filimonas sp. strain TTM-71.</title>
        <authorList>
            <person name="Chen W.-M."/>
        </authorList>
    </citation>
    <scope>NUCLEOTIDE SEQUENCE [LARGE SCALE GENOMIC DNA]</scope>
    <source>
        <strain evidence="5 6">TTM-71</strain>
    </source>
</reference>
<dbReference type="Gene3D" id="3.40.50.300">
    <property type="entry name" value="P-loop containing nucleotide triphosphate hydrolases"/>
    <property type="match status" value="1"/>
</dbReference>
<evidence type="ECO:0000256" key="2">
    <source>
        <dbReference type="ARBA" id="ARBA00022840"/>
    </source>
</evidence>
<proteinExistence type="predicted"/>
<evidence type="ECO:0000256" key="1">
    <source>
        <dbReference type="ARBA" id="ARBA00022741"/>
    </source>
</evidence>
<evidence type="ECO:0000313" key="6">
    <source>
        <dbReference type="Proteomes" id="UP000290545"/>
    </source>
</evidence>
<dbReference type="InterPro" id="IPR045076">
    <property type="entry name" value="MutS"/>
</dbReference>
<dbReference type="InterPro" id="IPR007696">
    <property type="entry name" value="DNA_mismatch_repair_MutS_core"/>
</dbReference>
<dbReference type="RefSeq" id="WP_129001165.1">
    <property type="nucleotide sequence ID" value="NZ_SDHZ01000001.1"/>
</dbReference>
<dbReference type="InterPro" id="IPR027417">
    <property type="entry name" value="P-loop_NTPase"/>
</dbReference>
<dbReference type="PANTHER" id="PTHR11361">
    <property type="entry name" value="DNA MISMATCH REPAIR PROTEIN MUTS FAMILY MEMBER"/>
    <property type="match status" value="1"/>
</dbReference>
<evidence type="ECO:0000313" key="5">
    <source>
        <dbReference type="EMBL" id="RXK85413.1"/>
    </source>
</evidence>
<dbReference type="OrthoDB" id="1097361at2"/>
<dbReference type="AlphaFoldDB" id="A0A4Q1DA39"/>
<dbReference type="GO" id="GO:0140664">
    <property type="term" value="F:ATP-dependent DNA damage sensor activity"/>
    <property type="evidence" value="ECO:0007669"/>
    <property type="project" value="InterPro"/>
</dbReference>
<feature type="domain" description="DNA mismatch repair proteins mutS family" evidence="4">
    <location>
        <begin position="253"/>
        <end position="442"/>
    </location>
</feature>
<dbReference type="GO" id="GO:0030983">
    <property type="term" value="F:mismatched DNA binding"/>
    <property type="evidence" value="ECO:0007669"/>
    <property type="project" value="InterPro"/>
</dbReference>
<dbReference type="InterPro" id="IPR036187">
    <property type="entry name" value="DNA_mismatch_repair_MutS_sf"/>
</dbReference>
<dbReference type="Pfam" id="PF05192">
    <property type="entry name" value="MutS_III"/>
    <property type="match status" value="1"/>
</dbReference>
<dbReference type="Pfam" id="PF00488">
    <property type="entry name" value="MutS_V"/>
    <property type="match status" value="1"/>
</dbReference>